<comment type="caution">
    <text evidence="9">The sequence shown here is derived from an EMBL/GenBank/DDBJ whole genome shotgun (WGS) entry which is preliminary data.</text>
</comment>
<dbReference type="PANTHER" id="PTHR13587:SF7">
    <property type="entry name" value="INTEGRATOR COMPLEX SUBUNIT 3"/>
    <property type="match status" value="1"/>
</dbReference>
<evidence type="ECO:0000256" key="3">
    <source>
        <dbReference type="ARBA" id="ARBA00006130"/>
    </source>
</evidence>
<feature type="compositionally biased region" description="Acidic residues" evidence="6">
    <location>
        <begin position="1098"/>
        <end position="1107"/>
    </location>
</feature>
<comment type="subcellular location">
    <subcellularLocation>
        <location evidence="2">Cytoplasm</location>
    </subcellularLocation>
    <subcellularLocation>
        <location evidence="1">Nucleus</location>
    </subcellularLocation>
</comment>
<dbReference type="OrthoDB" id="2021145at2759"/>
<comment type="similarity">
    <text evidence="3">Belongs to the Integrator subunit 3 family.</text>
</comment>
<dbReference type="AlphaFoldDB" id="A0A9W8EJU9"/>
<evidence type="ECO:0000256" key="5">
    <source>
        <dbReference type="ARBA" id="ARBA00023242"/>
    </source>
</evidence>
<evidence type="ECO:0000256" key="6">
    <source>
        <dbReference type="SAM" id="MobiDB-lite"/>
    </source>
</evidence>
<dbReference type="InterPro" id="IPR056518">
    <property type="entry name" value="HEAT_Ints3_C"/>
</dbReference>
<dbReference type="GO" id="GO:0005737">
    <property type="term" value="C:cytoplasm"/>
    <property type="evidence" value="ECO:0007669"/>
    <property type="project" value="UniProtKB-SubCell"/>
</dbReference>
<feature type="compositionally biased region" description="Pro residues" evidence="6">
    <location>
        <begin position="1066"/>
        <end position="1076"/>
    </location>
</feature>
<sequence length="1144" mass="124376">MSSPEAWAVELQEEFHAVNALASGNSSDAQAALQQKAGESMRAHAAVGGGLLYGVLAAETPDAGSAWFRHLGLVTRDGYAHAIGRLLQLAGSTRFGALRPRVRGQAVWLAGALVRANAVGADGVVAALARQIRSGSQGAWMCRQVLQLLEENYAWLTAPGRHVLVATMALTFARLARCGDLMARNGELRDACAAFAVRLVGERFNDCVAAGVGRDLVRVLGDVARLPAVRGLWDTLLRERLHERLLRVPTPRAMLASLLTPDMEARLLFMLEHVATPQHTRYLTWFVHRFLATPEAAALIPDVIRYICGACHPTNAVLASPVVPRYVLVGGILRLVRAQAVAADAKLALFYDWLFYDPLGADSIMNVEPGVLLLARSADKYPFLTASFVEFLAFAADAYAPAMAPAARRSVGLVMRDAVGRGVIPSLMPVYAQPRLSRDTRRHLRLLFPDDVPKDAEESEISADEEEGPDKQQDQQIINGDNGRASPPLQELKLPPTSSQQSISDSDSNSNSSSRPVDFAALDPVSRMFHDDDDDDDDFYSEAPPGINHHGGQYGGSDTDDGDNGWALDSPPIIECSFDDCDDDDDDSPPLTLSAILEGHSQFGPTLLRDFVTTKSAAHASEIVKSLARCSENDSPAIVAQAAFVLASVALLDDEVELEDVETNAELSDPENDNIDVEHDLLHAVLTTAASTIVMPGTSDCAANRVLDLLVRLTRARVDVGFRWLLQCLSLADSSNQSPGQLSLLYSRYVARFASSGSLSSALARDLGVLQERFTGLFYQVLPKVYAAFPDHLPGSRRLVRSVVAQIDQPQVYRLNMLATRGLLRLFGRKRAAFRVVAYTMDCCDAFEQVCVWQLLAAEIAGDVDTITRVAKGVLLRKALDPDSNSEAANGLLALMRTVPPTPSLLQIVSRYYMMEDDGAAESATASNGDHGQEQLLYRRADFCGSVLSAWLLQPFPGSRPMLLRALSEQLPFNARRPLISAWVSRGFITATGSDIPEIRALLTDVNDQPPPQPPPPPSMQSSLSLEALAVQESNPDMKSSSNSRSHLTTKEDDDTLSKRRRPDDSPPPPPPPPLSRPNINKPARQIVKRRRRNVITSDDDDDDDDSMGERREISKTNPVFSSSPVLSSSSLDSDDSDDSDDIV</sequence>
<feature type="compositionally biased region" description="Acidic residues" evidence="6">
    <location>
        <begin position="531"/>
        <end position="540"/>
    </location>
</feature>
<dbReference type="InterPro" id="IPR019333">
    <property type="entry name" value="INTS3_N"/>
</dbReference>
<feature type="compositionally biased region" description="Low complexity" evidence="6">
    <location>
        <begin position="498"/>
        <end position="514"/>
    </location>
</feature>
<feature type="compositionally biased region" description="Polar residues" evidence="6">
    <location>
        <begin position="1032"/>
        <end position="1047"/>
    </location>
</feature>
<feature type="region of interest" description="Disordered" evidence="6">
    <location>
        <begin position="447"/>
        <end position="573"/>
    </location>
</feature>
<keyword evidence="5" id="KW-0539">Nucleus</keyword>
<evidence type="ECO:0000256" key="2">
    <source>
        <dbReference type="ARBA" id="ARBA00004496"/>
    </source>
</evidence>
<reference evidence="9" key="1">
    <citation type="submission" date="2022-07" db="EMBL/GenBank/DDBJ databases">
        <title>Phylogenomic reconstructions and comparative analyses of Kickxellomycotina fungi.</title>
        <authorList>
            <person name="Reynolds N.K."/>
            <person name="Stajich J.E."/>
            <person name="Barry K."/>
            <person name="Grigoriev I.V."/>
            <person name="Crous P."/>
            <person name="Smith M.E."/>
        </authorList>
    </citation>
    <scope>NUCLEOTIDE SEQUENCE</scope>
    <source>
        <strain evidence="9">IMI 214461</strain>
    </source>
</reference>
<evidence type="ECO:0000256" key="4">
    <source>
        <dbReference type="ARBA" id="ARBA00022490"/>
    </source>
</evidence>
<protein>
    <submittedName>
        <fullName evidence="9">Integrator complex subunit 3</fullName>
    </submittedName>
</protein>
<evidence type="ECO:0000256" key="1">
    <source>
        <dbReference type="ARBA" id="ARBA00004123"/>
    </source>
</evidence>
<dbReference type="GO" id="GO:0005634">
    <property type="term" value="C:nucleus"/>
    <property type="evidence" value="ECO:0007669"/>
    <property type="project" value="UniProtKB-SubCell"/>
</dbReference>
<dbReference type="Pfam" id="PF10189">
    <property type="entry name" value="Ints3_N"/>
    <property type="match status" value="1"/>
</dbReference>
<proteinExistence type="inferred from homology"/>
<evidence type="ECO:0000313" key="9">
    <source>
        <dbReference type="EMBL" id="KAJ2007408.1"/>
    </source>
</evidence>
<evidence type="ECO:0000259" key="7">
    <source>
        <dbReference type="Pfam" id="PF10189"/>
    </source>
</evidence>
<feature type="region of interest" description="Disordered" evidence="6">
    <location>
        <begin position="1032"/>
        <end position="1144"/>
    </location>
</feature>
<dbReference type="InterPro" id="IPR045334">
    <property type="entry name" value="INTS3"/>
</dbReference>
<name>A0A9W8EJU9_9FUNG</name>
<dbReference type="EMBL" id="JANBQF010000027">
    <property type="protein sequence ID" value="KAJ2007408.1"/>
    <property type="molecule type" value="Genomic_DNA"/>
</dbReference>
<feature type="domain" description="Ints3-like C-terminal" evidence="8">
    <location>
        <begin position="702"/>
        <end position="916"/>
    </location>
</feature>
<dbReference type="Pfam" id="PF24566">
    <property type="entry name" value="HEAT_Ints3_C"/>
    <property type="match status" value="1"/>
</dbReference>
<feature type="compositionally biased region" description="Low complexity" evidence="6">
    <location>
        <begin position="1122"/>
        <end position="1132"/>
    </location>
</feature>
<evidence type="ECO:0000259" key="8">
    <source>
        <dbReference type="Pfam" id="PF24566"/>
    </source>
</evidence>
<dbReference type="PANTHER" id="PTHR13587">
    <property type="entry name" value="INTEGRATOR COMPLEX SUBUNIT 3"/>
    <property type="match status" value="1"/>
</dbReference>
<keyword evidence="10" id="KW-1185">Reference proteome</keyword>
<keyword evidence="4" id="KW-0963">Cytoplasm</keyword>
<gene>
    <name evidence="9" type="primary">INTS3</name>
    <name evidence="9" type="ORF">H4R26_000788</name>
</gene>
<feature type="compositionally biased region" description="Basic and acidic residues" evidence="6">
    <location>
        <begin position="1056"/>
        <end position="1065"/>
    </location>
</feature>
<organism evidence="9 10">
    <name type="scientific">Coemansia thaxteri</name>
    <dbReference type="NCBI Taxonomy" id="2663907"/>
    <lineage>
        <taxon>Eukaryota</taxon>
        <taxon>Fungi</taxon>
        <taxon>Fungi incertae sedis</taxon>
        <taxon>Zoopagomycota</taxon>
        <taxon>Kickxellomycotina</taxon>
        <taxon>Kickxellomycetes</taxon>
        <taxon>Kickxellales</taxon>
        <taxon>Kickxellaceae</taxon>
        <taxon>Coemansia</taxon>
    </lineage>
</organism>
<feature type="domain" description="Integrator complex subunit 3 N-terminal" evidence="7">
    <location>
        <begin position="43"/>
        <end position="445"/>
    </location>
</feature>
<evidence type="ECO:0000313" key="10">
    <source>
        <dbReference type="Proteomes" id="UP001150907"/>
    </source>
</evidence>
<accession>A0A9W8EJU9</accession>
<feature type="compositionally biased region" description="Acidic residues" evidence="6">
    <location>
        <begin position="457"/>
        <end position="468"/>
    </location>
</feature>
<feature type="compositionally biased region" description="Acidic residues" evidence="6">
    <location>
        <begin position="1133"/>
        <end position="1144"/>
    </location>
</feature>
<dbReference type="Proteomes" id="UP001150907">
    <property type="component" value="Unassembled WGS sequence"/>
</dbReference>